<name>A0A0N1I2I7_LEPSE</name>
<sequence length="165" mass="18130">MHAGNDASRGATRVLKGQRASRGVESLALARCEVRQSSQTCVVAAFILSHRFLLVSEMMMHAAVRCCFAVHFKCISIVLPSTGSLYRNALKRPLSLIFFSSDRPFALQRVYAFALLSHVRNHNCSGNVALRGGHVLGWQGGVLLRFVGGILPSLVVLQPMLLFFF</sequence>
<keyword evidence="1" id="KW-1133">Transmembrane helix</keyword>
<dbReference type="AlphaFoldDB" id="A0A0N1I2I7"/>
<dbReference type="Proteomes" id="UP000038009">
    <property type="component" value="Unassembled WGS sequence"/>
</dbReference>
<dbReference type="EMBL" id="LJSK01000168">
    <property type="protein sequence ID" value="KPI85763.1"/>
    <property type="molecule type" value="Genomic_DNA"/>
</dbReference>
<evidence type="ECO:0000313" key="2">
    <source>
        <dbReference type="EMBL" id="KPI85763.1"/>
    </source>
</evidence>
<evidence type="ECO:0000313" key="3">
    <source>
        <dbReference type="Proteomes" id="UP000038009"/>
    </source>
</evidence>
<comment type="caution">
    <text evidence="2">The sequence shown here is derived from an EMBL/GenBank/DDBJ whole genome shotgun (WGS) entry which is preliminary data.</text>
</comment>
<accession>A0A0N1I2I7</accession>
<feature type="transmembrane region" description="Helical" evidence="1">
    <location>
        <begin position="142"/>
        <end position="164"/>
    </location>
</feature>
<evidence type="ECO:0000256" key="1">
    <source>
        <dbReference type="SAM" id="Phobius"/>
    </source>
</evidence>
<protein>
    <submittedName>
        <fullName evidence="2">None</fullName>
    </submittedName>
</protein>
<reference evidence="2 3" key="1">
    <citation type="journal article" date="2015" name="PLoS Pathog.">
        <title>Leptomonas seymouri: Adaptations to the Dixenous Life Cycle Analyzed by Genome Sequencing, Transcriptome Profiling and Co-infection with Leishmania donovani.</title>
        <authorList>
            <person name="Kraeva N."/>
            <person name="Butenko A."/>
            <person name="Hlavacova J."/>
            <person name="Kostygov A."/>
            <person name="Myskova J."/>
            <person name="Grybchuk D."/>
            <person name="Lestinova T."/>
            <person name="Votypka J."/>
            <person name="Volf P."/>
            <person name="Opperdoes F."/>
            <person name="Flegontov P."/>
            <person name="Lukes J."/>
            <person name="Yurchenko V."/>
        </authorList>
    </citation>
    <scope>NUCLEOTIDE SEQUENCE [LARGE SCALE GENOMIC DNA]</scope>
    <source>
        <strain evidence="2 3">ATCC 30220</strain>
    </source>
</reference>
<proteinExistence type="predicted"/>
<keyword evidence="1" id="KW-0812">Transmembrane</keyword>
<organism evidence="2 3">
    <name type="scientific">Leptomonas seymouri</name>
    <dbReference type="NCBI Taxonomy" id="5684"/>
    <lineage>
        <taxon>Eukaryota</taxon>
        <taxon>Discoba</taxon>
        <taxon>Euglenozoa</taxon>
        <taxon>Kinetoplastea</taxon>
        <taxon>Metakinetoplastina</taxon>
        <taxon>Trypanosomatida</taxon>
        <taxon>Trypanosomatidae</taxon>
        <taxon>Leishmaniinae</taxon>
        <taxon>Leptomonas</taxon>
    </lineage>
</organism>
<keyword evidence="1" id="KW-0472">Membrane</keyword>
<gene>
    <name evidence="2" type="ORF">ABL78_5181</name>
</gene>
<dbReference type="VEuPathDB" id="TriTrypDB:Lsey_0168_0100"/>
<keyword evidence="3" id="KW-1185">Reference proteome</keyword>